<dbReference type="InterPro" id="IPR011990">
    <property type="entry name" value="TPR-like_helical_dom_sf"/>
</dbReference>
<name>A0AAU3IFK6_9ACTN</name>
<dbReference type="InterPro" id="IPR053137">
    <property type="entry name" value="NLR-like"/>
</dbReference>
<dbReference type="Gene3D" id="1.25.40.10">
    <property type="entry name" value="Tetratricopeptide repeat domain"/>
    <property type="match status" value="2"/>
</dbReference>
<accession>A0AAU3IFK6</accession>
<dbReference type="EMBL" id="CP109546">
    <property type="protein sequence ID" value="WTZ13962.1"/>
    <property type="molecule type" value="Genomic_DNA"/>
</dbReference>
<proteinExistence type="predicted"/>
<dbReference type="PANTHER" id="PTHR46082:SF6">
    <property type="entry name" value="AAA+ ATPASE DOMAIN-CONTAINING PROTEIN-RELATED"/>
    <property type="match status" value="1"/>
</dbReference>
<dbReference type="Pfam" id="PF13374">
    <property type="entry name" value="TPR_10"/>
    <property type="match status" value="1"/>
</dbReference>
<dbReference type="PANTHER" id="PTHR46082">
    <property type="entry name" value="ATP/GTP-BINDING PROTEIN-RELATED"/>
    <property type="match status" value="1"/>
</dbReference>
<evidence type="ECO:0000313" key="1">
    <source>
        <dbReference type="EMBL" id="WTZ13962.1"/>
    </source>
</evidence>
<gene>
    <name evidence="1" type="ORF">OG699_42000</name>
</gene>
<organism evidence="1">
    <name type="scientific">Streptomyces sp. NBC_01393</name>
    <dbReference type="NCBI Taxonomy" id="2903851"/>
    <lineage>
        <taxon>Bacteria</taxon>
        <taxon>Bacillati</taxon>
        <taxon>Actinomycetota</taxon>
        <taxon>Actinomycetes</taxon>
        <taxon>Kitasatosporales</taxon>
        <taxon>Streptomycetaceae</taxon>
        <taxon>Streptomyces</taxon>
    </lineage>
</organism>
<dbReference type="AlphaFoldDB" id="A0AAU3IFK6"/>
<protein>
    <recommendedName>
        <fullName evidence="2">Tetratricopeptide repeat protein</fullName>
    </recommendedName>
</protein>
<dbReference type="SUPFAM" id="SSF48452">
    <property type="entry name" value="TPR-like"/>
    <property type="match status" value="1"/>
</dbReference>
<evidence type="ECO:0008006" key="2">
    <source>
        <dbReference type="Google" id="ProtNLM"/>
    </source>
</evidence>
<sequence>MTVMPGEHVRGAALVAAAVEAGRAGWHRPLPVALLRDLHEEHLAARGGPVLRPEDWNAALDWATTPFFATSSLLLPHPAVEDHYYVFDYLADAIDSAPEFTAILDGTWGRLIAAADPASCEGLGWAALSWAEPAIAQDAFQRAWGLGVRAAAVGLARVHGDALRFEEACQVLRAALDSVLSDTDTDPDVLFALRSSLAWWSGASGNPGEAFALATALYEEAVRWHGEDHPETLEMALSRARWSGHCDRPEEALTLALTAAERSVRALGASHPTTLSCRFEVAAWTMLSGRLADALRLWRELVDRLQHAGQTGAAGRKAEALDLLAPLVDDTARALGPHDPLALAARHQRALWTAHLGHGAEADAAFRALLADCESALGQDHELTRDTRARLERPDAEIWFYNAPSW</sequence>
<reference evidence="1" key="1">
    <citation type="submission" date="2022-10" db="EMBL/GenBank/DDBJ databases">
        <title>The complete genomes of actinobacterial strains from the NBC collection.</title>
        <authorList>
            <person name="Joergensen T.S."/>
            <person name="Alvarez Arevalo M."/>
            <person name="Sterndorff E.B."/>
            <person name="Faurdal D."/>
            <person name="Vuksanovic O."/>
            <person name="Mourched A.-S."/>
            <person name="Charusanti P."/>
            <person name="Shaw S."/>
            <person name="Blin K."/>
            <person name="Weber T."/>
        </authorList>
    </citation>
    <scope>NUCLEOTIDE SEQUENCE</scope>
    <source>
        <strain evidence="1">NBC_01393</strain>
    </source>
</reference>